<feature type="region of interest" description="Disordered" evidence="1">
    <location>
        <begin position="431"/>
        <end position="452"/>
    </location>
</feature>
<evidence type="ECO:0000256" key="1">
    <source>
        <dbReference type="SAM" id="MobiDB-lite"/>
    </source>
</evidence>
<reference evidence="2" key="1">
    <citation type="journal article" date="2023" name="Mol. Phylogenet. Evol.">
        <title>Genome-scale phylogeny and comparative genomics of the fungal order Sordariales.</title>
        <authorList>
            <person name="Hensen N."/>
            <person name="Bonometti L."/>
            <person name="Westerberg I."/>
            <person name="Brannstrom I.O."/>
            <person name="Guillou S."/>
            <person name="Cros-Aarteil S."/>
            <person name="Calhoun S."/>
            <person name="Haridas S."/>
            <person name="Kuo A."/>
            <person name="Mondo S."/>
            <person name="Pangilinan J."/>
            <person name="Riley R."/>
            <person name="LaButti K."/>
            <person name="Andreopoulos B."/>
            <person name="Lipzen A."/>
            <person name="Chen C."/>
            <person name="Yan M."/>
            <person name="Daum C."/>
            <person name="Ng V."/>
            <person name="Clum A."/>
            <person name="Steindorff A."/>
            <person name="Ohm R.A."/>
            <person name="Martin F."/>
            <person name="Silar P."/>
            <person name="Natvig D.O."/>
            <person name="Lalanne C."/>
            <person name="Gautier V."/>
            <person name="Ament-Velasquez S.L."/>
            <person name="Kruys A."/>
            <person name="Hutchinson M.I."/>
            <person name="Powell A.J."/>
            <person name="Barry K."/>
            <person name="Miller A.N."/>
            <person name="Grigoriev I.V."/>
            <person name="Debuchy R."/>
            <person name="Gladieux P."/>
            <person name="Hiltunen Thoren M."/>
            <person name="Johannesson H."/>
        </authorList>
    </citation>
    <scope>NUCLEOTIDE SEQUENCE</scope>
    <source>
        <strain evidence="2">CBS 103.79</strain>
    </source>
</reference>
<dbReference type="Proteomes" id="UP001303889">
    <property type="component" value="Unassembled WGS sequence"/>
</dbReference>
<name>A0AAN6MBP4_9PEZI</name>
<keyword evidence="3" id="KW-1185">Reference proteome</keyword>
<dbReference type="AlphaFoldDB" id="A0AAN6MBP4"/>
<dbReference type="InterPro" id="IPR023213">
    <property type="entry name" value="CAT-like_dom_sf"/>
</dbReference>
<accession>A0AAN6MBP4</accession>
<comment type="caution">
    <text evidence="2">The sequence shown here is derived from an EMBL/GenBank/DDBJ whole genome shotgun (WGS) entry which is preliminary data.</text>
</comment>
<protein>
    <submittedName>
        <fullName evidence="2">Uncharacterized protein</fullName>
    </submittedName>
</protein>
<sequence length="496" mass="54319">MAALWHLLGASPTRSLPPTVKSDEVYPLHMLDDTKSLRNIVVTWTLRFNDVLDHEKLHASLAGLLEIGDWGKLGGRLRLKPNGGLEIHVPRPFTTERPPVSYSHQTFAMAIADHPLAKTLPKASNVPSIQPGPEEFRVFAARDDAPQTLDDFITLDIPQLSLYITTFTDATLVALSWPHTLMDVMGQQALLRGWSLVLAGREAEVPPVLGAREDVVCSAADAPAEKEEESMLCRMRLGGLAMAGFGLRFAWDLMWNRVETRTVFLPKAVVEGLRRRARGDLPAQDGKEPFISEGDVLTAWAVRAVASSLPLPRPVTVLHAVNARFRLASLIRAPGVFVQNMAVAAFAFLSPSAATGSLGHIALENRRQLKEQATEGQVLAFLRQLRRQPEGDRDPGFLCGESSALLMPFTNWTRADLFRAADFSPAVVHAGETGESRRNPPGTVEFQHASSMQPSPAVRNVVVVLGKDHGDNYWLTGILTPQAWAKIEEEMGGISV</sequence>
<gene>
    <name evidence="2" type="ORF">C8A05DRAFT_19345</name>
</gene>
<organism evidence="2 3">
    <name type="scientific">Staphylotrichum tortipilum</name>
    <dbReference type="NCBI Taxonomy" id="2831512"/>
    <lineage>
        <taxon>Eukaryota</taxon>
        <taxon>Fungi</taxon>
        <taxon>Dikarya</taxon>
        <taxon>Ascomycota</taxon>
        <taxon>Pezizomycotina</taxon>
        <taxon>Sordariomycetes</taxon>
        <taxon>Sordariomycetidae</taxon>
        <taxon>Sordariales</taxon>
        <taxon>Chaetomiaceae</taxon>
        <taxon>Staphylotrichum</taxon>
    </lineage>
</organism>
<dbReference type="Gene3D" id="3.30.559.10">
    <property type="entry name" value="Chloramphenicol acetyltransferase-like domain"/>
    <property type="match status" value="2"/>
</dbReference>
<evidence type="ECO:0000313" key="3">
    <source>
        <dbReference type="Proteomes" id="UP001303889"/>
    </source>
</evidence>
<dbReference type="EMBL" id="MU856024">
    <property type="protein sequence ID" value="KAK3897997.1"/>
    <property type="molecule type" value="Genomic_DNA"/>
</dbReference>
<proteinExistence type="predicted"/>
<evidence type="ECO:0000313" key="2">
    <source>
        <dbReference type="EMBL" id="KAK3897997.1"/>
    </source>
</evidence>
<reference evidence="2" key="2">
    <citation type="submission" date="2023-05" db="EMBL/GenBank/DDBJ databases">
        <authorList>
            <consortium name="Lawrence Berkeley National Laboratory"/>
            <person name="Steindorff A."/>
            <person name="Hensen N."/>
            <person name="Bonometti L."/>
            <person name="Westerberg I."/>
            <person name="Brannstrom I.O."/>
            <person name="Guillou S."/>
            <person name="Cros-Aarteil S."/>
            <person name="Calhoun S."/>
            <person name="Haridas S."/>
            <person name="Kuo A."/>
            <person name="Mondo S."/>
            <person name="Pangilinan J."/>
            <person name="Riley R."/>
            <person name="Labutti K."/>
            <person name="Andreopoulos B."/>
            <person name="Lipzen A."/>
            <person name="Chen C."/>
            <person name="Yanf M."/>
            <person name="Daum C."/>
            <person name="Ng V."/>
            <person name="Clum A."/>
            <person name="Ohm R."/>
            <person name="Martin F."/>
            <person name="Silar P."/>
            <person name="Natvig D."/>
            <person name="Lalanne C."/>
            <person name="Gautier V."/>
            <person name="Ament-Velasquez S.L."/>
            <person name="Kruys A."/>
            <person name="Hutchinson M.I."/>
            <person name="Powell A.J."/>
            <person name="Barry K."/>
            <person name="Miller A.N."/>
            <person name="Grigoriev I.V."/>
            <person name="Debuchy R."/>
            <person name="Gladieux P."/>
            <person name="Thoren M.H."/>
            <person name="Johannesson H."/>
        </authorList>
    </citation>
    <scope>NUCLEOTIDE SEQUENCE</scope>
    <source>
        <strain evidence="2">CBS 103.79</strain>
    </source>
</reference>